<dbReference type="AlphaFoldDB" id="A0A0L7N7P0"/>
<evidence type="ECO:0000256" key="1">
    <source>
        <dbReference type="SAM" id="MobiDB-lite"/>
    </source>
</evidence>
<dbReference type="PATRIC" id="fig|285.49.peg.4683"/>
<feature type="region of interest" description="Disordered" evidence="1">
    <location>
        <begin position="76"/>
        <end position="105"/>
    </location>
</feature>
<proteinExistence type="predicted"/>
<name>A0A0L7N7P0_COMTE</name>
<protein>
    <recommendedName>
        <fullName evidence="5">DUF4124 domain-containing protein</fullName>
    </recommendedName>
</protein>
<keyword evidence="2" id="KW-0732">Signal</keyword>
<feature type="chain" id="PRO_5005574622" description="DUF4124 domain-containing protein" evidence="2">
    <location>
        <begin position="27"/>
        <end position="221"/>
    </location>
</feature>
<dbReference type="Proteomes" id="UP000037442">
    <property type="component" value="Unassembled WGS sequence"/>
</dbReference>
<sequence length="221" mass="25304">MKQALHAKLSLYVVATVWAGAMTAQAQVNSGGIYACTDANGRRITADRPIASCVDREQRVLGNTGVEVRRVGPTLTDQERSAQEAKRRQDQVEQQRLREERSRDRAMLARFPSQGVHDAARAEAIAQVNDVIGVAQKRQIDLQERRRKLNTELEFYQNDPKKAPANLRRQLDDNTESQAEQQRFIKQQEEEKQRINQRFDAELQQLRKLWAELPPAAPRSH</sequence>
<gene>
    <name evidence="3" type="ORF">GL58_22605</name>
</gene>
<reference evidence="4" key="1">
    <citation type="submission" date="2014-06" db="EMBL/GenBank/DDBJ databases">
        <title>Draft genome sequence of C. testosteroni WDL7.</title>
        <authorList>
            <person name="Wu Y."/>
            <person name="Seshan H."/>
            <person name="Arumugam K."/>
        </authorList>
    </citation>
    <scope>NUCLEOTIDE SEQUENCE [LARGE SCALE GENOMIC DNA]</scope>
    <source>
        <strain evidence="4">WDL7</strain>
    </source>
</reference>
<accession>A0A0L7N7P0</accession>
<evidence type="ECO:0000313" key="4">
    <source>
        <dbReference type="Proteomes" id="UP000037442"/>
    </source>
</evidence>
<dbReference type="EMBL" id="JNVD01000006">
    <property type="protein sequence ID" value="KOC30181.1"/>
    <property type="molecule type" value="Genomic_DNA"/>
</dbReference>
<feature type="region of interest" description="Disordered" evidence="1">
    <location>
        <begin position="172"/>
        <end position="193"/>
    </location>
</feature>
<evidence type="ECO:0000313" key="3">
    <source>
        <dbReference type="EMBL" id="KOC30181.1"/>
    </source>
</evidence>
<dbReference type="RefSeq" id="WP_053281833.1">
    <property type="nucleotide sequence ID" value="NZ_JNVD01000006.1"/>
</dbReference>
<organism evidence="3 4">
    <name type="scientific">Comamonas testosteroni</name>
    <name type="common">Pseudomonas testosteroni</name>
    <dbReference type="NCBI Taxonomy" id="285"/>
    <lineage>
        <taxon>Bacteria</taxon>
        <taxon>Pseudomonadati</taxon>
        <taxon>Pseudomonadota</taxon>
        <taxon>Betaproteobacteria</taxon>
        <taxon>Burkholderiales</taxon>
        <taxon>Comamonadaceae</taxon>
        <taxon>Comamonas</taxon>
    </lineage>
</organism>
<feature type="compositionally biased region" description="Polar residues" evidence="1">
    <location>
        <begin position="176"/>
        <end position="185"/>
    </location>
</feature>
<comment type="caution">
    <text evidence="3">The sequence shown here is derived from an EMBL/GenBank/DDBJ whole genome shotgun (WGS) entry which is preliminary data.</text>
</comment>
<feature type="signal peptide" evidence="2">
    <location>
        <begin position="1"/>
        <end position="26"/>
    </location>
</feature>
<evidence type="ECO:0008006" key="5">
    <source>
        <dbReference type="Google" id="ProtNLM"/>
    </source>
</evidence>
<feature type="compositionally biased region" description="Basic and acidic residues" evidence="1">
    <location>
        <begin position="77"/>
        <end position="105"/>
    </location>
</feature>
<evidence type="ECO:0000256" key="2">
    <source>
        <dbReference type="SAM" id="SignalP"/>
    </source>
</evidence>